<feature type="chain" id="PRO_5045140222" evidence="1">
    <location>
        <begin position="30"/>
        <end position="376"/>
    </location>
</feature>
<organism evidence="2 3">
    <name type="scientific">Nonomuraea roseola</name>
    <dbReference type="NCBI Taxonomy" id="46179"/>
    <lineage>
        <taxon>Bacteria</taxon>
        <taxon>Bacillati</taxon>
        <taxon>Actinomycetota</taxon>
        <taxon>Actinomycetes</taxon>
        <taxon>Streptosporangiales</taxon>
        <taxon>Streptosporangiaceae</taxon>
        <taxon>Nonomuraea</taxon>
    </lineage>
</organism>
<reference evidence="2 3" key="1">
    <citation type="submission" date="2024-09" db="EMBL/GenBank/DDBJ databases">
        <authorList>
            <person name="Sun Q."/>
            <person name="Mori K."/>
        </authorList>
    </citation>
    <scope>NUCLEOTIDE SEQUENCE [LARGE SCALE GENOMIC DNA]</scope>
    <source>
        <strain evidence="2 3">JCM 3323</strain>
    </source>
</reference>
<comment type="caution">
    <text evidence="2">The sequence shown here is derived from an EMBL/GenBank/DDBJ whole genome shotgun (WGS) entry which is preliminary data.</text>
</comment>
<dbReference type="Proteomes" id="UP001589646">
    <property type="component" value="Unassembled WGS sequence"/>
</dbReference>
<evidence type="ECO:0000256" key="1">
    <source>
        <dbReference type="SAM" id="SignalP"/>
    </source>
</evidence>
<accession>A0ABV5Q654</accession>
<keyword evidence="3" id="KW-1185">Reference proteome</keyword>
<keyword evidence="1" id="KW-0732">Signal</keyword>
<evidence type="ECO:0000313" key="2">
    <source>
        <dbReference type="EMBL" id="MFB9530966.1"/>
    </source>
</evidence>
<feature type="signal peptide" evidence="1">
    <location>
        <begin position="1"/>
        <end position="29"/>
    </location>
</feature>
<dbReference type="RefSeq" id="WP_346120556.1">
    <property type="nucleotide sequence ID" value="NZ_BAAAXC010000012.1"/>
</dbReference>
<name>A0ABV5Q654_9ACTN</name>
<evidence type="ECO:0000313" key="3">
    <source>
        <dbReference type="Proteomes" id="UP001589646"/>
    </source>
</evidence>
<dbReference type="EMBL" id="JBHMCE010000009">
    <property type="protein sequence ID" value="MFB9530966.1"/>
    <property type="molecule type" value="Genomic_DNA"/>
</dbReference>
<gene>
    <name evidence="2" type="ORF">ACFFRN_30585</name>
</gene>
<protein>
    <submittedName>
        <fullName evidence="2">Uncharacterized protein</fullName>
    </submittedName>
</protein>
<proteinExistence type="predicted"/>
<sequence>MTRRLRRRALSLCVATIISGLPVVGVAHAEPARPPIEAWQRSTSVRLSADSSLTDVDALSADEVWAVGQQQIWDVWENRGAVGRWNGTAWTEVPIRDVAGAGPLRAVSAVSASQVWALGDGHDGLPYLGRGDASGLDRVRVPGMRAGDWLGGLEARTDKVVAVGSRVVRDDRRDDSREGRGLILTGQDGKWTFQETEEAGALYAVSGSFAVGDTGKAPLIMRQSDGEWKSMALPSIPGGYLRDVHVDGKRAMAVGGVYSQSGVVTPLVLTWNGKRWTRAELPRSRARLYGVTGDGKGRFWVSGYDPDHEAEAYLLRYEKRRWEIIRGGPDAARGSVRLQAVTYLPGTGGVWAVGHIMDANDRYTDVVEAFARSSAK</sequence>